<evidence type="ECO:0000256" key="1">
    <source>
        <dbReference type="SAM" id="Phobius"/>
    </source>
</evidence>
<gene>
    <name evidence="2" type="ORF">SDC9_162709</name>
</gene>
<reference evidence="2" key="1">
    <citation type="submission" date="2019-08" db="EMBL/GenBank/DDBJ databases">
        <authorList>
            <person name="Kucharzyk K."/>
            <person name="Murdoch R.W."/>
            <person name="Higgins S."/>
            <person name="Loffler F."/>
        </authorList>
    </citation>
    <scope>NUCLEOTIDE SEQUENCE</scope>
</reference>
<accession>A0A645FLT7</accession>
<keyword evidence="1" id="KW-1133">Transmembrane helix</keyword>
<proteinExistence type="predicted"/>
<dbReference type="AlphaFoldDB" id="A0A645FLT7"/>
<keyword evidence="1" id="KW-0812">Transmembrane</keyword>
<protein>
    <submittedName>
        <fullName evidence="2">Uncharacterized protein</fullName>
    </submittedName>
</protein>
<name>A0A645FLT7_9ZZZZ</name>
<organism evidence="2">
    <name type="scientific">bioreactor metagenome</name>
    <dbReference type="NCBI Taxonomy" id="1076179"/>
    <lineage>
        <taxon>unclassified sequences</taxon>
        <taxon>metagenomes</taxon>
        <taxon>ecological metagenomes</taxon>
    </lineage>
</organism>
<comment type="caution">
    <text evidence="2">The sequence shown here is derived from an EMBL/GenBank/DDBJ whole genome shotgun (WGS) entry which is preliminary data.</text>
</comment>
<evidence type="ECO:0000313" key="2">
    <source>
        <dbReference type="EMBL" id="MPN15377.1"/>
    </source>
</evidence>
<feature type="transmembrane region" description="Helical" evidence="1">
    <location>
        <begin position="15"/>
        <end position="34"/>
    </location>
</feature>
<keyword evidence="1" id="KW-0472">Membrane</keyword>
<dbReference type="EMBL" id="VSSQ01062135">
    <property type="protein sequence ID" value="MPN15377.1"/>
    <property type="molecule type" value="Genomic_DNA"/>
</dbReference>
<sequence length="60" mass="6768">MQINMTFAVIDLDEIIVFFVLAIIGAAQNFKIFIDIIESNSAGKFVQKQTITGKIFIFKI</sequence>